<dbReference type="InterPro" id="IPR011081">
    <property type="entry name" value="Big_4"/>
</dbReference>
<comment type="caution">
    <text evidence="9">The sequence shown here is derived from an EMBL/GenBank/DDBJ whole genome shotgun (WGS) entry which is preliminary data.</text>
</comment>
<evidence type="ECO:0000256" key="3">
    <source>
        <dbReference type="ARBA" id="ARBA00012556"/>
    </source>
</evidence>
<name>A0ABV5D3N1_9ACTN</name>
<comment type="similarity">
    <text evidence="2 6">Belongs to the glycosyl hydrolase 53 family.</text>
</comment>
<keyword evidence="10" id="KW-1185">Reference proteome</keyword>
<dbReference type="InterPro" id="IPR017853">
    <property type="entry name" value="GH"/>
</dbReference>
<reference evidence="9 10" key="1">
    <citation type="submission" date="2024-04" db="EMBL/GenBank/DDBJ databases">
        <title>Polymorphospora sp. isolated from Baiyangdian Lake in Xiong'an New Area.</title>
        <authorList>
            <person name="Zhang X."/>
            <person name="Liu J."/>
        </authorList>
    </citation>
    <scope>NUCLEOTIDE SEQUENCE [LARGE SCALE GENOMIC DNA]</scope>
    <source>
        <strain evidence="9 10">2-325</strain>
    </source>
</reference>
<evidence type="ECO:0000256" key="5">
    <source>
        <dbReference type="ARBA" id="ARBA00023295"/>
    </source>
</evidence>
<dbReference type="EMBL" id="JBCGDC010000178">
    <property type="protein sequence ID" value="MFB6397891.1"/>
    <property type="molecule type" value="Genomic_DNA"/>
</dbReference>
<proteinExistence type="inferred from homology"/>
<dbReference type="EC" id="3.2.1.89" evidence="3 6"/>
<dbReference type="Gene3D" id="2.60.120.260">
    <property type="entry name" value="Galactose-binding domain-like"/>
    <property type="match status" value="1"/>
</dbReference>
<feature type="domain" description="F5/8 type C" evidence="8">
    <location>
        <begin position="30"/>
        <end position="177"/>
    </location>
</feature>
<feature type="chain" id="PRO_5044952770" description="Arabinogalactan endo-beta-1,4-galactanase" evidence="6">
    <location>
        <begin position="21"/>
        <end position="791"/>
    </location>
</feature>
<dbReference type="Pfam" id="PF07745">
    <property type="entry name" value="Glyco_hydro_53"/>
    <property type="match status" value="1"/>
</dbReference>
<accession>A0ABV5D3N1</accession>
<comment type="catalytic activity">
    <reaction evidence="1 6">
        <text>The enzyme specifically hydrolyzes (1-&gt;4)-beta-D-galactosidic linkages in type I arabinogalactans.</text>
        <dbReference type="EC" id="3.2.1.89"/>
    </reaction>
</comment>
<dbReference type="InterPro" id="IPR008979">
    <property type="entry name" value="Galactose-bd-like_sf"/>
</dbReference>
<evidence type="ECO:0000256" key="4">
    <source>
        <dbReference type="ARBA" id="ARBA00022801"/>
    </source>
</evidence>
<dbReference type="SUPFAM" id="SSF49785">
    <property type="entry name" value="Galactose-binding domain-like"/>
    <property type="match status" value="1"/>
</dbReference>
<keyword evidence="5 6" id="KW-0326">Glycosidase</keyword>
<dbReference type="InterPro" id="IPR011683">
    <property type="entry name" value="Glyco_hydro_53"/>
</dbReference>
<dbReference type="GO" id="GO:0016787">
    <property type="term" value="F:hydrolase activity"/>
    <property type="evidence" value="ECO:0007669"/>
    <property type="project" value="UniProtKB-KW"/>
</dbReference>
<dbReference type="PANTHER" id="PTHR34983">
    <property type="entry name" value="ARABINOGALACTAN ENDO-BETA-1,4-GALACTANASE A"/>
    <property type="match status" value="1"/>
</dbReference>
<dbReference type="Pfam" id="PF07532">
    <property type="entry name" value="Big_4"/>
    <property type="match status" value="1"/>
</dbReference>
<dbReference type="InterPro" id="IPR000421">
    <property type="entry name" value="FA58C"/>
</dbReference>
<dbReference type="RefSeq" id="WP_375736824.1">
    <property type="nucleotide sequence ID" value="NZ_JBCGDC010000178.1"/>
</dbReference>
<evidence type="ECO:0000256" key="6">
    <source>
        <dbReference type="RuleBase" id="RU361192"/>
    </source>
</evidence>
<dbReference type="PANTHER" id="PTHR34983:SF1">
    <property type="entry name" value="ARABINOGALACTAN ENDO-BETA-1,4-GALACTANASE A"/>
    <property type="match status" value="1"/>
</dbReference>
<dbReference type="Pfam" id="PF00754">
    <property type="entry name" value="F5_F8_type_C"/>
    <property type="match status" value="1"/>
</dbReference>
<dbReference type="Proteomes" id="UP001582793">
    <property type="component" value="Unassembled WGS sequence"/>
</dbReference>
<dbReference type="PROSITE" id="PS50022">
    <property type="entry name" value="FA58C_3"/>
    <property type="match status" value="1"/>
</dbReference>
<evidence type="ECO:0000259" key="8">
    <source>
        <dbReference type="PROSITE" id="PS50022"/>
    </source>
</evidence>
<evidence type="ECO:0000256" key="1">
    <source>
        <dbReference type="ARBA" id="ARBA00001695"/>
    </source>
</evidence>
<dbReference type="PROSITE" id="PS51257">
    <property type="entry name" value="PROKAR_LIPOPROTEIN"/>
    <property type="match status" value="1"/>
</dbReference>
<gene>
    <name evidence="9" type="ORF">AAFH96_33110</name>
</gene>
<dbReference type="Gene3D" id="3.20.20.80">
    <property type="entry name" value="Glycosidases"/>
    <property type="match status" value="1"/>
</dbReference>
<evidence type="ECO:0000256" key="7">
    <source>
        <dbReference type="SAM" id="MobiDB-lite"/>
    </source>
</evidence>
<organism evidence="9 10">
    <name type="scientific">Polymorphospora lycopeni</name>
    <dbReference type="NCBI Taxonomy" id="3140240"/>
    <lineage>
        <taxon>Bacteria</taxon>
        <taxon>Bacillati</taxon>
        <taxon>Actinomycetota</taxon>
        <taxon>Actinomycetes</taxon>
        <taxon>Micromonosporales</taxon>
        <taxon>Micromonosporaceae</taxon>
        <taxon>Polymorphospora</taxon>
    </lineage>
</organism>
<feature type="region of interest" description="Disordered" evidence="7">
    <location>
        <begin position="767"/>
        <end position="791"/>
    </location>
</feature>
<sequence length="791" mass="84535">MTRKRPIRRTLGFTAAVAMACGVAVLGPVVPASALSGEAEISPIESNIGAKSWASVEVSSGASTANLAIDQDDQTAWIAEDMSTSQWLTLDLGGAYDNVRKVRVLFPDSGAVYQYAIESSGDGDNWTVIADHSANHEPARGSVDLFTQPGTRYVRVTVKGASPGAAVGVSELSVYNYLRDDLVLGGDASWVDNDVAEGRNYWVSPLADDRGAGPHLLDVLKDRGFEYIRLRVFNEPRNESNGAVQAIPYQGPERTREVAKWIKAERDMGLGIDFHYADSWADPVKQPKPRAWAELEFDDLTQAVYDYTYDSIEQLIEQGTTPDKVAIGNEILNGFMYGSENAHIGATNPAYFRNQADIYQSKPGGGLLWNYWRSDDPAERQLYDEAWDRFTTLSAAGIRAVRDVSAAQGKNIAVETHIIIDNGQLDRTLEFWNQYLTRVNAKGADPDVLAHSYYPQYHGSPDHYEFNVNAVAAAHPGYKIDIAETSYPASGGDGTPMPNSPYPRTVQGQADALQRVFQIANDIPNNQGLGVLAWEPARWQSLFSPVPGMTRTWEPNASIDVFNKSHATHVVEDTVYSAVLIGDDVVLPESVQVLTTADGSNRPTPVEWDSVPAGATDTAGRLTIHGLTGFGSVTAVVDVIRAYAALDCDRAITGRHAGPLTVTEGVTCLDGATVSGPVSVRAGASLQVDQATIAGPVRAVDAKAVVVCDSRISGPVSLSEGSSVTLGNPVLGCGRNTITGPVTVTGTLGWNVIAGNSITGPLACSNNTPPPVNNGSTNTATGPKSGQCRSL</sequence>
<evidence type="ECO:0000313" key="10">
    <source>
        <dbReference type="Proteomes" id="UP001582793"/>
    </source>
</evidence>
<dbReference type="SUPFAM" id="SSF51445">
    <property type="entry name" value="(Trans)glycosidases"/>
    <property type="match status" value="1"/>
</dbReference>
<keyword evidence="6" id="KW-0732">Signal</keyword>
<evidence type="ECO:0000313" key="9">
    <source>
        <dbReference type="EMBL" id="MFB6397891.1"/>
    </source>
</evidence>
<evidence type="ECO:0000256" key="2">
    <source>
        <dbReference type="ARBA" id="ARBA00010687"/>
    </source>
</evidence>
<feature type="signal peptide" evidence="6">
    <location>
        <begin position="1"/>
        <end position="20"/>
    </location>
</feature>
<keyword evidence="4 6" id="KW-0378">Hydrolase</keyword>
<protein>
    <recommendedName>
        <fullName evidence="3 6">Arabinogalactan endo-beta-1,4-galactanase</fullName>
        <ecNumber evidence="3 6">3.2.1.89</ecNumber>
    </recommendedName>
</protein>